<reference evidence="4 5" key="1">
    <citation type="journal article" date="2010" name="J. Bacteriol.">
        <title>Genome sequences of Oceanicola granulosus HTCC2516(T) and Oceanicola batsensis HTCC2597(TDelta).</title>
        <authorList>
            <person name="Thrash J.C."/>
            <person name="Cho J.C."/>
            <person name="Vergin K.L."/>
            <person name="Giovannoni S.J."/>
        </authorList>
    </citation>
    <scope>NUCLEOTIDE SEQUENCE [LARGE SCALE GENOMIC DNA]</scope>
    <source>
        <strain evidence="5">ATCC BAA-863 / DSM 15984 / KCTC 12145 / HTCC2597</strain>
    </source>
</reference>
<evidence type="ECO:0000259" key="3">
    <source>
        <dbReference type="Pfam" id="PF01557"/>
    </source>
</evidence>
<dbReference type="Gene3D" id="3.90.850.10">
    <property type="entry name" value="Fumarylacetoacetase-like, C-terminal domain"/>
    <property type="match status" value="1"/>
</dbReference>
<sequence length="65" mass="7357">MDHVAGFCVINDVSQREFQMERAGTWDKGKGRDTFGPIGPWLVIPDEVGDFDNLSMWLEVDGSRQ</sequence>
<organism evidence="4 5">
    <name type="scientific">Pseudooceanicola batsensis (strain ATCC BAA-863 / DSM 15984 / KCTC 12145 / HTCC2597)</name>
    <name type="common">Oceanicola batsensis</name>
    <dbReference type="NCBI Taxonomy" id="252305"/>
    <lineage>
        <taxon>Bacteria</taxon>
        <taxon>Pseudomonadati</taxon>
        <taxon>Pseudomonadota</taxon>
        <taxon>Alphaproteobacteria</taxon>
        <taxon>Rhodobacterales</taxon>
        <taxon>Paracoccaceae</taxon>
        <taxon>Pseudooceanicola</taxon>
    </lineage>
</organism>
<dbReference type="GO" id="GO:0003824">
    <property type="term" value="F:catalytic activity"/>
    <property type="evidence" value="ECO:0007669"/>
    <property type="project" value="InterPro"/>
</dbReference>
<dbReference type="PANTHER" id="PTHR42796:SF4">
    <property type="entry name" value="FUMARYLACETOACETATE HYDROLASE DOMAIN-CONTAINING PROTEIN 2A"/>
    <property type="match status" value="1"/>
</dbReference>
<dbReference type="Pfam" id="PF01557">
    <property type="entry name" value="FAA_hydrolase"/>
    <property type="match status" value="1"/>
</dbReference>
<accession>A3TZU0</accession>
<keyword evidence="2" id="KW-0479">Metal-binding</keyword>
<dbReference type="AlphaFoldDB" id="A3TZU0"/>
<feature type="domain" description="Fumarylacetoacetase-like C-terminal" evidence="3">
    <location>
        <begin position="1"/>
        <end position="64"/>
    </location>
</feature>
<gene>
    <name evidence="4" type="ORF">OB2597_17682</name>
</gene>
<dbReference type="PANTHER" id="PTHR42796">
    <property type="entry name" value="FUMARYLACETOACETATE HYDROLASE DOMAIN-CONTAINING PROTEIN 2A-RELATED"/>
    <property type="match status" value="1"/>
</dbReference>
<dbReference type="SUPFAM" id="SSF56529">
    <property type="entry name" value="FAH"/>
    <property type="match status" value="1"/>
</dbReference>
<proteinExistence type="inferred from homology"/>
<comment type="caution">
    <text evidence="4">The sequence shown here is derived from an EMBL/GenBank/DDBJ whole genome shotgun (WGS) entry which is preliminary data.</text>
</comment>
<dbReference type="STRING" id="252305.OB2597_17682"/>
<name>A3TZU0_PSEBH</name>
<evidence type="ECO:0000256" key="1">
    <source>
        <dbReference type="ARBA" id="ARBA00010211"/>
    </source>
</evidence>
<evidence type="ECO:0000313" key="4">
    <source>
        <dbReference type="EMBL" id="EAQ02571.1"/>
    </source>
</evidence>
<dbReference type="InterPro" id="IPR036663">
    <property type="entry name" value="Fumarylacetoacetase_C_sf"/>
</dbReference>
<dbReference type="GO" id="GO:0046872">
    <property type="term" value="F:metal ion binding"/>
    <property type="evidence" value="ECO:0007669"/>
    <property type="project" value="UniProtKB-KW"/>
</dbReference>
<evidence type="ECO:0000313" key="5">
    <source>
        <dbReference type="Proteomes" id="UP000004318"/>
    </source>
</evidence>
<comment type="similarity">
    <text evidence="1">Belongs to the FAH family.</text>
</comment>
<dbReference type="GO" id="GO:0044281">
    <property type="term" value="P:small molecule metabolic process"/>
    <property type="evidence" value="ECO:0007669"/>
    <property type="project" value="UniProtKB-ARBA"/>
</dbReference>
<keyword evidence="5" id="KW-1185">Reference proteome</keyword>
<evidence type="ECO:0000256" key="2">
    <source>
        <dbReference type="ARBA" id="ARBA00022723"/>
    </source>
</evidence>
<protein>
    <submittedName>
        <fullName evidence="4">5-oxopent-3-ene-1,2,5-tricarboxylate decarboxylase</fullName>
    </submittedName>
</protein>
<dbReference type="InterPro" id="IPR051121">
    <property type="entry name" value="FAH"/>
</dbReference>
<dbReference type="Proteomes" id="UP000004318">
    <property type="component" value="Unassembled WGS sequence"/>
</dbReference>
<dbReference type="HOGENOM" id="CLU_2845484_0_0_5"/>
<dbReference type="InterPro" id="IPR011234">
    <property type="entry name" value="Fumarylacetoacetase-like_C"/>
</dbReference>
<dbReference type="EMBL" id="AAMO01000007">
    <property type="protein sequence ID" value="EAQ02571.1"/>
    <property type="molecule type" value="Genomic_DNA"/>
</dbReference>